<reference evidence="1 2" key="1">
    <citation type="submission" date="2021-06" db="EMBL/GenBank/DDBJ databases">
        <title>Caerostris extrusa draft genome.</title>
        <authorList>
            <person name="Kono N."/>
            <person name="Arakawa K."/>
        </authorList>
    </citation>
    <scope>NUCLEOTIDE SEQUENCE [LARGE SCALE GENOMIC DNA]</scope>
</reference>
<dbReference type="EMBL" id="BPLR01003221">
    <property type="protein sequence ID" value="GIX82289.1"/>
    <property type="molecule type" value="Genomic_DNA"/>
</dbReference>
<keyword evidence="2" id="KW-1185">Reference proteome</keyword>
<organism evidence="1 2">
    <name type="scientific">Caerostris extrusa</name>
    <name type="common">Bark spider</name>
    <name type="synonym">Caerostris bankana</name>
    <dbReference type="NCBI Taxonomy" id="172846"/>
    <lineage>
        <taxon>Eukaryota</taxon>
        <taxon>Metazoa</taxon>
        <taxon>Ecdysozoa</taxon>
        <taxon>Arthropoda</taxon>
        <taxon>Chelicerata</taxon>
        <taxon>Arachnida</taxon>
        <taxon>Araneae</taxon>
        <taxon>Araneomorphae</taxon>
        <taxon>Entelegynae</taxon>
        <taxon>Araneoidea</taxon>
        <taxon>Araneidae</taxon>
        <taxon>Caerostris</taxon>
    </lineage>
</organism>
<protein>
    <submittedName>
        <fullName evidence="1">Uncharacterized protein</fullName>
    </submittedName>
</protein>
<dbReference type="Proteomes" id="UP001054945">
    <property type="component" value="Unassembled WGS sequence"/>
</dbReference>
<comment type="caution">
    <text evidence="1">The sequence shown here is derived from an EMBL/GenBank/DDBJ whole genome shotgun (WGS) entry which is preliminary data.</text>
</comment>
<evidence type="ECO:0000313" key="1">
    <source>
        <dbReference type="EMBL" id="GIX82289.1"/>
    </source>
</evidence>
<accession>A0AAV4NFS3</accession>
<evidence type="ECO:0000313" key="2">
    <source>
        <dbReference type="Proteomes" id="UP001054945"/>
    </source>
</evidence>
<gene>
    <name evidence="1" type="ORF">CEXT_152201</name>
</gene>
<sequence length="94" mass="10921">MHSLKGGLFFSPLLIMLNRKYQVFSPPGWDLVRIKTFSISDWQVPLHPHPPSSRTMDITATPILPLPRAFHLILIRPRLLTGIFSHRIKWIDLK</sequence>
<dbReference type="AlphaFoldDB" id="A0AAV4NFS3"/>
<proteinExistence type="predicted"/>
<name>A0AAV4NFS3_CAEEX</name>